<dbReference type="CDD" id="cd04693">
    <property type="entry name" value="NUDIX_Hydrolase"/>
    <property type="match status" value="1"/>
</dbReference>
<dbReference type="PROSITE" id="PS51462">
    <property type="entry name" value="NUDIX"/>
    <property type="match status" value="1"/>
</dbReference>
<name>A0A9D0ZSC2_9FIRM</name>
<dbReference type="GO" id="GO:0016787">
    <property type="term" value="F:hydrolase activity"/>
    <property type="evidence" value="ECO:0007669"/>
    <property type="project" value="UniProtKB-KW"/>
</dbReference>
<dbReference type="InterPro" id="IPR000086">
    <property type="entry name" value="NUDIX_hydrolase_dom"/>
</dbReference>
<dbReference type="SUPFAM" id="SSF55811">
    <property type="entry name" value="Nudix"/>
    <property type="match status" value="1"/>
</dbReference>
<organism evidence="4 5">
    <name type="scientific">Candidatus Coprosoma intestinipullorum</name>
    <dbReference type="NCBI Taxonomy" id="2840752"/>
    <lineage>
        <taxon>Bacteria</taxon>
        <taxon>Bacillati</taxon>
        <taxon>Bacillota</taxon>
        <taxon>Bacillota incertae sedis</taxon>
        <taxon>Candidatus Coprosoma</taxon>
    </lineage>
</organism>
<dbReference type="AlphaFoldDB" id="A0A9D0ZSC2"/>
<comment type="similarity">
    <text evidence="1">Belongs to the Nudix hydrolase family.</text>
</comment>
<evidence type="ECO:0000313" key="5">
    <source>
        <dbReference type="Proteomes" id="UP000886786"/>
    </source>
</evidence>
<evidence type="ECO:0000256" key="2">
    <source>
        <dbReference type="ARBA" id="ARBA00022801"/>
    </source>
</evidence>
<dbReference type="PROSITE" id="PS00893">
    <property type="entry name" value="NUDIX_BOX"/>
    <property type="match status" value="1"/>
</dbReference>
<dbReference type="Pfam" id="PF00293">
    <property type="entry name" value="NUDIX"/>
    <property type="match status" value="1"/>
</dbReference>
<accession>A0A9D0ZSC2</accession>
<protein>
    <submittedName>
        <fullName evidence="4">NUDIX domain-containing protein</fullName>
    </submittedName>
</protein>
<dbReference type="InterPro" id="IPR020084">
    <property type="entry name" value="NUDIX_hydrolase_CS"/>
</dbReference>
<evidence type="ECO:0000256" key="1">
    <source>
        <dbReference type="ARBA" id="ARBA00005582"/>
    </source>
</evidence>
<keyword evidence="2" id="KW-0378">Hydrolase</keyword>
<evidence type="ECO:0000313" key="4">
    <source>
        <dbReference type="EMBL" id="HIQ91404.1"/>
    </source>
</evidence>
<reference evidence="4" key="2">
    <citation type="journal article" date="2021" name="PeerJ">
        <title>Extensive microbial diversity within the chicken gut microbiome revealed by metagenomics and culture.</title>
        <authorList>
            <person name="Gilroy R."/>
            <person name="Ravi A."/>
            <person name="Getino M."/>
            <person name="Pursley I."/>
            <person name="Horton D.L."/>
            <person name="Alikhan N.F."/>
            <person name="Baker D."/>
            <person name="Gharbi K."/>
            <person name="Hall N."/>
            <person name="Watson M."/>
            <person name="Adriaenssens E.M."/>
            <person name="Foster-Nyarko E."/>
            <person name="Jarju S."/>
            <person name="Secka A."/>
            <person name="Antonio M."/>
            <person name="Oren A."/>
            <person name="Chaudhuri R.R."/>
            <person name="La Ragione R."/>
            <person name="Hildebrand F."/>
            <person name="Pallen M.J."/>
        </authorList>
    </citation>
    <scope>NUCLEOTIDE SEQUENCE</scope>
    <source>
        <strain evidence="4">CHK147-3167</strain>
    </source>
</reference>
<dbReference type="Proteomes" id="UP000886786">
    <property type="component" value="Unassembled WGS sequence"/>
</dbReference>
<dbReference type="PANTHER" id="PTHR43736">
    <property type="entry name" value="ADP-RIBOSE PYROPHOSPHATASE"/>
    <property type="match status" value="1"/>
</dbReference>
<feature type="domain" description="Nudix hydrolase" evidence="3">
    <location>
        <begin position="29"/>
        <end position="156"/>
    </location>
</feature>
<dbReference type="EMBL" id="DVFV01000124">
    <property type="protein sequence ID" value="HIQ91404.1"/>
    <property type="molecule type" value="Genomic_DNA"/>
</dbReference>
<dbReference type="InterPro" id="IPR015797">
    <property type="entry name" value="NUDIX_hydrolase-like_dom_sf"/>
</dbReference>
<gene>
    <name evidence="4" type="ORF">IAB27_07275</name>
</gene>
<sequence length="173" mass="19956">MELLDLYNNKKEKIGKVYDRDSGEPGRGEYKLSVHVWIVNSKDQFLIQKRSENVKNPGKWAFTGGAVDAGEGSVDGALREVHEELGISVSKDEIEYFISFKREKGFVDVWLIQKDIDISDITIQEEEVADVKWASLKEIKQLIDDDLFVHSVNLYFKMFVKLLKKCHNITMEK</sequence>
<dbReference type="PANTHER" id="PTHR43736:SF1">
    <property type="entry name" value="DIHYDRONEOPTERIN TRIPHOSPHATE DIPHOSPHATASE"/>
    <property type="match status" value="1"/>
</dbReference>
<dbReference type="Gene3D" id="3.90.79.10">
    <property type="entry name" value="Nucleoside Triphosphate Pyrophosphohydrolase"/>
    <property type="match status" value="1"/>
</dbReference>
<evidence type="ECO:0000259" key="3">
    <source>
        <dbReference type="PROSITE" id="PS51462"/>
    </source>
</evidence>
<reference evidence="4" key="1">
    <citation type="submission" date="2020-10" db="EMBL/GenBank/DDBJ databases">
        <authorList>
            <person name="Gilroy R."/>
        </authorList>
    </citation>
    <scope>NUCLEOTIDE SEQUENCE</scope>
    <source>
        <strain evidence="4">CHK147-3167</strain>
    </source>
</reference>
<comment type="caution">
    <text evidence="4">The sequence shown here is derived from an EMBL/GenBank/DDBJ whole genome shotgun (WGS) entry which is preliminary data.</text>
</comment>
<proteinExistence type="inferred from homology"/>